<dbReference type="AlphaFoldDB" id="A0A7J7TP25"/>
<accession>A0A7J7TP25</accession>
<feature type="region of interest" description="Disordered" evidence="1">
    <location>
        <begin position="1"/>
        <end position="123"/>
    </location>
</feature>
<keyword evidence="3" id="KW-1185">Reference proteome</keyword>
<evidence type="ECO:0000313" key="2">
    <source>
        <dbReference type="EMBL" id="KAF6302546.1"/>
    </source>
</evidence>
<feature type="compositionally biased region" description="Polar residues" evidence="1">
    <location>
        <begin position="11"/>
        <end position="21"/>
    </location>
</feature>
<protein>
    <submittedName>
        <fullName evidence="2">Uncharacterized protein</fullName>
    </submittedName>
</protein>
<comment type="caution">
    <text evidence="2">The sequence shown here is derived from an EMBL/GenBank/DDBJ whole genome shotgun (WGS) entry which is preliminary data.</text>
</comment>
<organism evidence="2 3">
    <name type="scientific">Pipistrellus kuhlii</name>
    <name type="common">Kuhl's pipistrelle</name>
    <dbReference type="NCBI Taxonomy" id="59472"/>
    <lineage>
        <taxon>Eukaryota</taxon>
        <taxon>Metazoa</taxon>
        <taxon>Chordata</taxon>
        <taxon>Craniata</taxon>
        <taxon>Vertebrata</taxon>
        <taxon>Euteleostomi</taxon>
        <taxon>Mammalia</taxon>
        <taxon>Eutheria</taxon>
        <taxon>Laurasiatheria</taxon>
        <taxon>Chiroptera</taxon>
        <taxon>Yangochiroptera</taxon>
        <taxon>Vespertilionidae</taxon>
        <taxon>Pipistrellus</taxon>
    </lineage>
</organism>
<evidence type="ECO:0000256" key="1">
    <source>
        <dbReference type="SAM" id="MobiDB-lite"/>
    </source>
</evidence>
<name>A0A7J7TP25_PIPKU</name>
<sequence length="149" mass="16048">MENSRRALPAGSNTPATSHSSSRTREDAKLASSQEANSKQTRETKARAGLPDKRALVSGLKPLPQIGQRKERWEEGGGVERQSEARSTKDDINRTSPNSTECSKKEQQMSAQPSVNPCGAAQEDLEGNSIAAVGIRSEGRTDDTCLPLK</sequence>
<dbReference type="EMBL" id="JACAGB010000025">
    <property type="protein sequence ID" value="KAF6302546.1"/>
    <property type="molecule type" value="Genomic_DNA"/>
</dbReference>
<evidence type="ECO:0000313" key="3">
    <source>
        <dbReference type="Proteomes" id="UP000558488"/>
    </source>
</evidence>
<feature type="compositionally biased region" description="Basic and acidic residues" evidence="1">
    <location>
        <begin position="81"/>
        <end position="93"/>
    </location>
</feature>
<reference evidence="2 3" key="1">
    <citation type="journal article" date="2020" name="Nature">
        <title>Six reference-quality genomes reveal evolution of bat adaptations.</title>
        <authorList>
            <person name="Jebb D."/>
            <person name="Huang Z."/>
            <person name="Pippel M."/>
            <person name="Hughes G.M."/>
            <person name="Lavrichenko K."/>
            <person name="Devanna P."/>
            <person name="Winkler S."/>
            <person name="Jermiin L.S."/>
            <person name="Skirmuntt E.C."/>
            <person name="Katzourakis A."/>
            <person name="Burkitt-Gray L."/>
            <person name="Ray D.A."/>
            <person name="Sullivan K.A.M."/>
            <person name="Roscito J.G."/>
            <person name="Kirilenko B.M."/>
            <person name="Davalos L.M."/>
            <person name="Corthals A.P."/>
            <person name="Power M.L."/>
            <person name="Jones G."/>
            <person name="Ransome R.D."/>
            <person name="Dechmann D.K.N."/>
            <person name="Locatelli A.G."/>
            <person name="Puechmaille S.J."/>
            <person name="Fedrigo O."/>
            <person name="Jarvis E.D."/>
            <person name="Hiller M."/>
            <person name="Vernes S.C."/>
            <person name="Myers E.W."/>
            <person name="Teeling E.C."/>
        </authorList>
    </citation>
    <scope>NUCLEOTIDE SEQUENCE [LARGE SCALE GENOMIC DNA]</scope>
    <source>
        <strain evidence="2">MPipKuh1</strain>
        <tissue evidence="2">Flight muscle</tissue>
    </source>
</reference>
<gene>
    <name evidence="2" type="ORF">mPipKuh1_009301</name>
</gene>
<proteinExistence type="predicted"/>
<dbReference type="Proteomes" id="UP000558488">
    <property type="component" value="Unassembled WGS sequence"/>
</dbReference>
<feature type="compositionally biased region" description="Basic and acidic residues" evidence="1">
    <location>
        <begin position="40"/>
        <end position="55"/>
    </location>
</feature>